<keyword evidence="2" id="KW-1133">Transmembrane helix</keyword>
<evidence type="ECO:0000256" key="2">
    <source>
        <dbReference type="SAM" id="Phobius"/>
    </source>
</evidence>
<evidence type="ECO:0000313" key="4">
    <source>
        <dbReference type="Proteomes" id="UP001162162"/>
    </source>
</evidence>
<comment type="caution">
    <text evidence="3">The sequence shown here is derived from an EMBL/GenBank/DDBJ whole genome shotgun (WGS) entry which is preliminary data.</text>
</comment>
<accession>A0AAV8YSG3</accession>
<gene>
    <name evidence="3" type="ORF">NQ318_011113</name>
</gene>
<evidence type="ECO:0000313" key="3">
    <source>
        <dbReference type="EMBL" id="KAJ8954437.1"/>
    </source>
</evidence>
<dbReference type="PANTHER" id="PTHR10380:SF237">
    <property type="entry name" value="CUTICULAR PROTEIN 65AU, ISOFORM A-RELATED"/>
    <property type="match status" value="1"/>
</dbReference>
<keyword evidence="2" id="KW-0472">Membrane</keyword>
<dbReference type="Pfam" id="PF00379">
    <property type="entry name" value="Chitin_bind_4"/>
    <property type="match status" value="1"/>
</dbReference>
<dbReference type="InterPro" id="IPR000618">
    <property type="entry name" value="Insect_cuticle"/>
</dbReference>
<dbReference type="GO" id="GO:0062129">
    <property type="term" value="C:chitin-based extracellular matrix"/>
    <property type="evidence" value="ECO:0007669"/>
    <property type="project" value="TreeGrafter"/>
</dbReference>
<evidence type="ECO:0000256" key="1">
    <source>
        <dbReference type="PROSITE-ProRule" id="PRU00497"/>
    </source>
</evidence>
<feature type="transmembrane region" description="Helical" evidence="2">
    <location>
        <begin position="210"/>
        <end position="233"/>
    </location>
</feature>
<dbReference type="PANTHER" id="PTHR10380">
    <property type="entry name" value="CUTICLE PROTEIN"/>
    <property type="match status" value="1"/>
</dbReference>
<dbReference type="AlphaFoldDB" id="A0AAV8YSG3"/>
<keyword evidence="1" id="KW-0193">Cuticle</keyword>
<reference evidence="3" key="1">
    <citation type="journal article" date="2023" name="Insect Mol. Biol.">
        <title>Genome sequencing provides insights into the evolution of gene families encoding plant cell wall-degrading enzymes in longhorned beetles.</title>
        <authorList>
            <person name="Shin N.R."/>
            <person name="Okamura Y."/>
            <person name="Kirsch R."/>
            <person name="Pauchet Y."/>
        </authorList>
    </citation>
    <scope>NUCLEOTIDE SEQUENCE</scope>
    <source>
        <strain evidence="3">AMC_N1</strain>
    </source>
</reference>
<name>A0AAV8YSG3_9CUCU</name>
<organism evidence="3 4">
    <name type="scientific">Aromia moschata</name>
    <dbReference type="NCBI Taxonomy" id="1265417"/>
    <lineage>
        <taxon>Eukaryota</taxon>
        <taxon>Metazoa</taxon>
        <taxon>Ecdysozoa</taxon>
        <taxon>Arthropoda</taxon>
        <taxon>Hexapoda</taxon>
        <taxon>Insecta</taxon>
        <taxon>Pterygota</taxon>
        <taxon>Neoptera</taxon>
        <taxon>Endopterygota</taxon>
        <taxon>Coleoptera</taxon>
        <taxon>Polyphaga</taxon>
        <taxon>Cucujiformia</taxon>
        <taxon>Chrysomeloidea</taxon>
        <taxon>Cerambycidae</taxon>
        <taxon>Cerambycinae</taxon>
        <taxon>Callichromatini</taxon>
        <taxon>Aromia</taxon>
    </lineage>
</organism>
<protein>
    <submittedName>
        <fullName evidence="3">Uncharacterized protein</fullName>
    </submittedName>
</protein>
<keyword evidence="2" id="KW-0812">Transmembrane</keyword>
<keyword evidence="4" id="KW-1185">Reference proteome</keyword>
<dbReference type="EMBL" id="JAPWTK010000048">
    <property type="protein sequence ID" value="KAJ8954437.1"/>
    <property type="molecule type" value="Genomic_DNA"/>
</dbReference>
<dbReference type="InterPro" id="IPR050468">
    <property type="entry name" value="Cuticle_Struct_Prot"/>
</dbReference>
<proteinExistence type="predicted"/>
<dbReference type="GO" id="GO:0008010">
    <property type="term" value="F:structural constituent of chitin-based larval cuticle"/>
    <property type="evidence" value="ECO:0007669"/>
    <property type="project" value="TreeGrafter"/>
</dbReference>
<dbReference type="PROSITE" id="PS51155">
    <property type="entry name" value="CHIT_BIND_RR_2"/>
    <property type="match status" value="1"/>
</dbReference>
<sequence length="421" mass="46989">MPAVLSVFVALTCAAPQQRPYGAIPRTQQIGDPRLAAILRLDSEIYPDGRYHYAYLLGMLLAWAKSNANDEGLLYLITRLYETENGIAAERSCGTKASRRKLGEHRLTPKSYSTSQCLQYTADENGYHPLCVWASLSSTQQSLNAVDIVKGNVKNSRVLTHLGHERNPTEMIVYDSMILWDAILHAVEKEFSKASISSSNIFKQNDQIDYGAFIIPANVVALFCTIVAVSFAAPQYNNGLQRTSQNLDPRQAAILRFESDIFPDGRYHYAYDTENGISAEESGEQNPLGIISEPMRWEGTNTHLPRVDYTADENGYHPVGDVLPTPPPIPEAILSPKSTLTYSGLWREVEAIIYSKRHPNAYIAELRAIDNLSSLLSRWKNEVRTNRNLVASAGVYRVADMYGNGRLSPKDMVIEDEVLTK</sequence>
<dbReference type="Proteomes" id="UP001162162">
    <property type="component" value="Unassembled WGS sequence"/>
</dbReference>